<comment type="caution">
    <text evidence="1">The sequence shown here is derived from an EMBL/GenBank/DDBJ whole genome shotgun (WGS) entry which is preliminary data.</text>
</comment>
<dbReference type="EMBL" id="MTEJ01000039">
    <property type="protein sequence ID" value="OQX13868.1"/>
    <property type="molecule type" value="Genomic_DNA"/>
</dbReference>
<organism evidence="1 2">
    <name type="scientific">Thiothrix lacustris</name>
    <dbReference type="NCBI Taxonomy" id="525917"/>
    <lineage>
        <taxon>Bacteria</taxon>
        <taxon>Pseudomonadati</taxon>
        <taxon>Pseudomonadota</taxon>
        <taxon>Gammaproteobacteria</taxon>
        <taxon>Thiotrichales</taxon>
        <taxon>Thiotrichaceae</taxon>
        <taxon>Thiothrix</taxon>
    </lineage>
</organism>
<sequence length="172" mass="19156">MGRRVLILDTSVLCCWLQVPGKEEAGTHEDRWTHARIDTLLQAEQLKHSTFVLPVATLIETGNHIAQVAGDRFSLATKLADYLRLAADACSPWAAFTEQADLWQADNLRALSENWPAQAAQKLSIGDATIKDVAEYYHKAGYTVEILTGDEGLKAYEPVRPAMIPRRRQSKP</sequence>
<protein>
    <recommendedName>
        <fullName evidence="3">PIN domain-containing protein</fullName>
    </recommendedName>
</protein>
<name>A0A1Y1QU13_9GAMM</name>
<gene>
    <name evidence="1" type="ORF">BWK73_11165</name>
</gene>
<dbReference type="Proteomes" id="UP000192491">
    <property type="component" value="Unassembled WGS sequence"/>
</dbReference>
<dbReference type="AlphaFoldDB" id="A0A1Y1QU13"/>
<evidence type="ECO:0008006" key="3">
    <source>
        <dbReference type="Google" id="ProtNLM"/>
    </source>
</evidence>
<evidence type="ECO:0000313" key="1">
    <source>
        <dbReference type="EMBL" id="OQX13868.1"/>
    </source>
</evidence>
<accession>A0A1Y1QU13</accession>
<reference evidence="1 2" key="1">
    <citation type="submission" date="2017-01" db="EMBL/GenBank/DDBJ databases">
        <title>Novel large sulfur bacteria in the metagenomes of groundwater-fed chemosynthetic microbial mats in the Lake Huron basin.</title>
        <authorList>
            <person name="Sharrar A.M."/>
            <person name="Flood B.E."/>
            <person name="Bailey J.V."/>
            <person name="Jones D.S."/>
            <person name="Biddanda B."/>
            <person name="Ruberg S.A."/>
            <person name="Marcus D.N."/>
            <person name="Dick G.J."/>
        </authorList>
    </citation>
    <scope>NUCLEOTIDE SEQUENCE [LARGE SCALE GENOMIC DNA]</scope>
    <source>
        <strain evidence="1">A8</strain>
    </source>
</reference>
<proteinExistence type="predicted"/>
<evidence type="ECO:0000313" key="2">
    <source>
        <dbReference type="Proteomes" id="UP000192491"/>
    </source>
</evidence>